<accession>A0ABR3FH53</accession>
<dbReference type="Gene3D" id="1.10.510.10">
    <property type="entry name" value="Transferase(Phosphotransferase) domain 1"/>
    <property type="match status" value="1"/>
</dbReference>
<dbReference type="InterPro" id="IPR011009">
    <property type="entry name" value="Kinase-like_dom_sf"/>
</dbReference>
<dbReference type="PROSITE" id="PS50011">
    <property type="entry name" value="PROTEIN_KINASE_DOM"/>
    <property type="match status" value="1"/>
</dbReference>
<dbReference type="InterPro" id="IPR000719">
    <property type="entry name" value="Prot_kinase_dom"/>
</dbReference>
<evidence type="ECO:0000313" key="2">
    <source>
        <dbReference type="EMBL" id="KAL0574474.1"/>
    </source>
</evidence>
<name>A0ABR3FH53_9AGAR</name>
<evidence type="ECO:0000313" key="3">
    <source>
        <dbReference type="Proteomes" id="UP001465976"/>
    </source>
</evidence>
<dbReference type="SUPFAM" id="SSF56112">
    <property type="entry name" value="Protein kinase-like (PK-like)"/>
    <property type="match status" value="1"/>
</dbReference>
<comment type="caution">
    <text evidence="2">The sequence shown here is derived from an EMBL/GenBank/DDBJ whole genome shotgun (WGS) entry which is preliminary data.</text>
</comment>
<keyword evidence="3" id="KW-1185">Reference proteome</keyword>
<feature type="domain" description="Protein kinase" evidence="1">
    <location>
        <begin position="410"/>
        <end position="613"/>
    </location>
</feature>
<organism evidence="2 3">
    <name type="scientific">Marasmius crinis-equi</name>
    <dbReference type="NCBI Taxonomy" id="585013"/>
    <lineage>
        <taxon>Eukaryota</taxon>
        <taxon>Fungi</taxon>
        <taxon>Dikarya</taxon>
        <taxon>Basidiomycota</taxon>
        <taxon>Agaricomycotina</taxon>
        <taxon>Agaricomycetes</taxon>
        <taxon>Agaricomycetidae</taxon>
        <taxon>Agaricales</taxon>
        <taxon>Marasmiineae</taxon>
        <taxon>Marasmiaceae</taxon>
        <taxon>Marasmius</taxon>
    </lineage>
</organism>
<proteinExistence type="predicted"/>
<dbReference type="EMBL" id="JBAHYK010000394">
    <property type="protein sequence ID" value="KAL0574474.1"/>
    <property type="molecule type" value="Genomic_DNA"/>
</dbReference>
<reference evidence="2 3" key="1">
    <citation type="submission" date="2024-02" db="EMBL/GenBank/DDBJ databases">
        <title>A draft genome for the cacao thread blight pathogen Marasmius crinis-equi.</title>
        <authorList>
            <person name="Cohen S.P."/>
            <person name="Baruah I.K."/>
            <person name="Amoako-Attah I."/>
            <person name="Bukari Y."/>
            <person name="Meinhardt L.W."/>
            <person name="Bailey B.A."/>
        </authorList>
    </citation>
    <scope>NUCLEOTIDE SEQUENCE [LARGE SCALE GENOMIC DNA]</scope>
    <source>
        <strain evidence="2 3">GH-76</strain>
    </source>
</reference>
<gene>
    <name evidence="2" type="ORF">V5O48_007488</name>
</gene>
<protein>
    <recommendedName>
        <fullName evidence="1">Protein kinase domain-containing protein</fullName>
    </recommendedName>
</protein>
<evidence type="ECO:0000259" key="1">
    <source>
        <dbReference type="PROSITE" id="PS50011"/>
    </source>
</evidence>
<dbReference type="Proteomes" id="UP001465976">
    <property type="component" value="Unassembled WGS sequence"/>
</dbReference>
<sequence length="613" mass="69407">MPRAQLWCIDLSSGSTDEVKRRIFSIDFEPTDTFEDLTRAISAGLHHTNKEITALDIWKLSPSIARNDARFSATTKTTYTELTEHVMTITAESGNLGEIYLDLPEDESLHLLVAVKGKPQGKCLLVKGTIELLYSELLDIKQQEQRQEHLEWLESLGSEDFEKREDVVARRHAGVDPFREIPIAILHPAFDKFLLDMNSPTLEIPPELYPLALKFSSTCWNLLSSKEVDEKQKKKTVSDLVEKMLDRPLVKRTKEGAAFDGLLQIDEVYPALLFLSEDDIGIHLMSRCRKVYNKCLLLASLDSVRKQISMPCFLLVLSGSHISVLGCANASLHPTLEYLTGFQVCTSMPSDPGVVFEGLARLFACLRRAITVLFEYYHGLPQLLEHLPKRYLPLRNTFVTPDGQVSQIEYSNLLILGNNIWTGTLKLRDNPPVPVIVKFTRHYSVAAHRLLEAASVAPKLHYWDSAPEDDAEADGEEPRLFYWRMIVMEHLKNAVTLYDFTGTSSDARQISGHLQRAVMSLHSNDYVFGDLRPTNIMVEVRYLADEVQEEGGEREVRVALVDFDWAGKAGKARYPPGISIGGAIKWPEGVKPRALITKEHDLYWLRTWLDCML</sequence>